<organism evidence="4 5">
    <name type="scientific">Lentinus tigrinus ALCF2SS1-6</name>
    <dbReference type="NCBI Taxonomy" id="1328759"/>
    <lineage>
        <taxon>Eukaryota</taxon>
        <taxon>Fungi</taxon>
        <taxon>Dikarya</taxon>
        <taxon>Basidiomycota</taxon>
        <taxon>Agaricomycotina</taxon>
        <taxon>Agaricomycetes</taxon>
        <taxon>Polyporales</taxon>
        <taxon>Polyporaceae</taxon>
        <taxon>Lentinus</taxon>
    </lineage>
</organism>
<dbReference type="GO" id="GO:0005737">
    <property type="term" value="C:cytoplasm"/>
    <property type="evidence" value="ECO:0007669"/>
    <property type="project" value="TreeGrafter"/>
</dbReference>
<proteinExistence type="predicted"/>
<keyword evidence="5" id="KW-1185">Reference proteome</keyword>
<dbReference type="Proteomes" id="UP000313359">
    <property type="component" value="Unassembled WGS sequence"/>
</dbReference>
<protein>
    <recommendedName>
        <fullName evidence="6">6-phosphogluconate dehydrogenase C-terminal domain-like protein</fullName>
    </recommendedName>
</protein>
<gene>
    <name evidence="4" type="ORF">L227DRAFT_578185</name>
</gene>
<feature type="compositionally biased region" description="Basic and acidic residues" evidence="1">
    <location>
        <begin position="272"/>
        <end position="294"/>
    </location>
</feature>
<sequence>MASPLKDILLIGYGAVGAIYSLVLKRSGQARVTVVARSNYEATNAHGMNFRSAKYGNIDGWRPDRLFPKLEPALDRSYAYVFLTTKAIPELQRTPALLAPLLSPSYADAHPQPTYVLMQNGLGVETDLYNALKKLKPQEEPRIVSTAVWIGTNLVKKNAVEINTVEHNEFDRVSMGIYRPTNLTATANTPSENALLASLASLLRAGGSQVTVVPEIQRVKFAKNMWNAVLGASAALARESLRAFFRPPECEPGYCESNSGKMDSGAGAGERTQMETKPEPEPEREPQTESERQTADVPRAAPALGQYTLPFLYDTLQELSTLGTALFASPSPSAEPGHPDTVEGLDPDVAYKTLLNTARIHARPDSKHLPSMLVDVQAGRPMEVEHVVGEVVRMGRRAGVGMPRMETLYALLLVVQNQALRRYREGAGAASGPQGL</sequence>
<dbReference type="PANTHER" id="PTHR21708:SF43">
    <property type="entry name" value="KETOPANTOATE REDUCTASE C-TERMINAL DOMAIN-CONTAINING PROTEIN"/>
    <property type="match status" value="1"/>
</dbReference>
<dbReference type="EMBL" id="ML122282">
    <property type="protein sequence ID" value="RPD57279.1"/>
    <property type="molecule type" value="Genomic_DNA"/>
</dbReference>
<dbReference type="Pfam" id="PF02558">
    <property type="entry name" value="ApbA"/>
    <property type="match status" value="1"/>
</dbReference>
<dbReference type="SUPFAM" id="SSF48179">
    <property type="entry name" value="6-phosphogluconate dehydrogenase C-terminal domain-like"/>
    <property type="match status" value="1"/>
</dbReference>
<evidence type="ECO:0000256" key="1">
    <source>
        <dbReference type="SAM" id="MobiDB-lite"/>
    </source>
</evidence>
<evidence type="ECO:0000313" key="4">
    <source>
        <dbReference type="EMBL" id="RPD57279.1"/>
    </source>
</evidence>
<dbReference type="InterPro" id="IPR013752">
    <property type="entry name" value="KPA_reductase"/>
</dbReference>
<dbReference type="Pfam" id="PF08546">
    <property type="entry name" value="ApbA_C"/>
    <property type="match status" value="1"/>
</dbReference>
<dbReference type="InterPro" id="IPR013332">
    <property type="entry name" value="KPR_N"/>
</dbReference>
<dbReference type="OrthoDB" id="3609at2759"/>
<evidence type="ECO:0008006" key="6">
    <source>
        <dbReference type="Google" id="ProtNLM"/>
    </source>
</evidence>
<evidence type="ECO:0000313" key="5">
    <source>
        <dbReference type="Proteomes" id="UP000313359"/>
    </source>
</evidence>
<evidence type="ECO:0000259" key="3">
    <source>
        <dbReference type="Pfam" id="PF08546"/>
    </source>
</evidence>
<name>A0A5C2S337_9APHY</name>
<dbReference type="InterPro" id="IPR051402">
    <property type="entry name" value="KPR-Related"/>
</dbReference>
<dbReference type="InterPro" id="IPR008927">
    <property type="entry name" value="6-PGluconate_DH-like_C_sf"/>
</dbReference>
<feature type="domain" description="Ketopantoate reductase C-terminal" evidence="3">
    <location>
        <begin position="342"/>
        <end position="413"/>
    </location>
</feature>
<accession>A0A5C2S337</accession>
<dbReference type="Gene3D" id="3.40.50.720">
    <property type="entry name" value="NAD(P)-binding Rossmann-like Domain"/>
    <property type="match status" value="1"/>
</dbReference>
<evidence type="ECO:0000259" key="2">
    <source>
        <dbReference type="Pfam" id="PF02558"/>
    </source>
</evidence>
<dbReference type="AlphaFoldDB" id="A0A5C2S337"/>
<dbReference type="PANTHER" id="PTHR21708">
    <property type="entry name" value="PROBABLE 2-DEHYDROPANTOATE 2-REDUCTASE"/>
    <property type="match status" value="1"/>
</dbReference>
<dbReference type="InterPro" id="IPR013328">
    <property type="entry name" value="6PGD_dom2"/>
</dbReference>
<dbReference type="STRING" id="1328759.A0A5C2S337"/>
<dbReference type="Gene3D" id="1.10.1040.10">
    <property type="entry name" value="N-(1-d-carboxylethyl)-l-norvaline Dehydrogenase, domain 2"/>
    <property type="match status" value="1"/>
</dbReference>
<feature type="domain" description="Ketopantoate reductase N-terminal" evidence="2">
    <location>
        <begin position="8"/>
        <end position="164"/>
    </location>
</feature>
<reference evidence="4" key="1">
    <citation type="journal article" date="2018" name="Genome Biol. Evol.">
        <title>Genomics and development of Lentinus tigrinus, a white-rot wood-decaying mushroom with dimorphic fruiting bodies.</title>
        <authorList>
            <person name="Wu B."/>
            <person name="Xu Z."/>
            <person name="Knudson A."/>
            <person name="Carlson A."/>
            <person name="Chen N."/>
            <person name="Kovaka S."/>
            <person name="LaButti K."/>
            <person name="Lipzen A."/>
            <person name="Pennachio C."/>
            <person name="Riley R."/>
            <person name="Schakwitz W."/>
            <person name="Umezawa K."/>
            <person name="Ohm R.A."/>
            <person name="Grigoriev I.V."/>
            <person name="Nagy L.G."/>
            <person name="Gibbons J."/>
            <person name="Hibbett D."/>
        </authorList>
    </citation>
    <scope>NUCLEOTIDE SEQUENCE [LARGE SCALE GENOMIC DNA]</scope>
    <source>
        <strain evidence="4">ALCF2SS1-6</strain>
    </source>
</reference>
<feature type="region of interest" description="Disordered" evidence="1">
    <location>
        <begin position="252"/>
        <end position="301"/>
    </location>
</feature>